<dbReference type="InterPro" id="IPR012347">
    <property type="entry name" value="Ferritin-like"/>
</dbReference>
<dbReference type="AlphaFoldDB" id="A0A410GCY4"/>
<accession>A0A410GCY4</accession>
<sequence>MMSGNSTERLANSGRRLKAISIRLSPSRIMAARLGLGGVDESGCARSSGAFMARRSEARSRVLTIQNHTAGMTHASYGADHYPRHPGRPSMNRYRSTLLISLAASMITLAGCSTPQANSPLSAADQTFLENAAQGNYAEIEGSRMAQEKATSQDVLDFAANMIREHTRASEKLSALAKRKSYVPPMEPSIVQRTELKSLSLLSGNAFNKMYVDRIGVAAHTATIQQFETAAANAQDPDVRDFAQDMLPSLRHHLEMAQALNQKQKAE</sequence>
<dbReference type="EMBL" id="CP022987">
    <property type="protein sequence ID" value="QAA94129.1"/>
    <property type="molecule type" value="Genomic_DNA"/>
</dbReference>
<name>A0A410GCY4_9BURK</name>
<dbReference type="Gene3D" id="1.20.1260.10">
    <property type="match status" value="1"/>
</dbReference>
<organism evidence="2 3">
    <name type="scientific">Pollutimonas thiosulfatoxidans</name>
    <dbReference type="NCBI Taxonomy" id="2028345"/>
    <lineage>
        <taxon>Bacteria</taxon>
        <taxon>Pseudomonadati</taxon>
        <taxon>Pseudomonadota</taxon>
        <taxon>Betaproteobacteria</taxon>
        <taxon>Burkholderiales</taxon>
        <taxon>Alcaligenaceae</taxon>
        <taxon>Pollutimonas</taxon>
    </lineage>
</organism>
<dbReference type="InterPro" id="IPR025419">
    <property type="entry name" value="DUF4142"/>
</dbReference>
<dbReference type="PANTHER" id="PTHR38593">
    <property type="entry name" value="BLR2558 PROTEIN"/>
    <property type="match status" value="1"/>
</dbReference>
<gene>
    <name evidence="2" type="ORF">CKA81_10035</name>
</gene>
<dbReference type="KEGG" id="pus:CKA81_10035"/>
<dbReference type="Pfam" id="PF13628">
    <property type="entry name" value="DUF4142"/>
    <property type="match status" value="1"/>
</dbReference>
<proteinExistence type="predicted"/>
<evidence type="ECO:0000259" key="1">
    <source>
        <dbReference type="Pfam" id="PF13628"/>
    </source>
</evidence>
<dbReference type="PANTHER" id="PTHR38593:SF1">
    <property type="entry name" value="BLR2558 PROTEIN"/>
    <property type="match status" value="1"/>
</dbReference>
<feature type="domain" description="DUF4142" evidence="1">
    <location>
        <begin position="124"/>
        <end position="260"/>
    </location>
</feature>
<keyword evidence="3" id="KW-1185">Reference proteome</keyword>
<dbReference type="Proteomes" id="UP000283474">
    <property type="component" value="Chromosome"/>
</dbReference>
<reference evidence="2 3" key="1">
    <citation type="submission" date="2017-08" db="EMBL/GenBank/DDBJ databases">
        <authorList>
            <person name="Park S.-J."/>
            <person name="Kim H."/>
        </authorList>
    </citation>
    <scope>NUCLEOTIDE SEQUENCE [LARGE SCALE GENOMIC DNA]</scope>
    <source>
        <strain evidence="3">ye3</strain>
    </source>
</reference>
<dbReference type="OrthoDB" id="118677at2"/>
<protein>
    <recommendedName>
        <fullName evidence="1">DUF4142 domain-containing protein</fullName>
    </recommendedName>
</protein>
<evidence type="ECO:0000313" key="2">
    <source>
        <dbReference type="EMBL" id="QAA94129.1"/>
    </source>
</evidence>
<evidence type="ECO:0000313" key="3">
    <source>
        <dbReference type="Proteomes" id="UP000283474"/>
    </source>
</evidence>